<evidence type="ECO:0008006" key="4">
    <source>
        <dbReference type="Google" id="ProtNLM"/>
    </source>
</evidence>
<evidence type="ECO:0000256" key="1">
    <source>
        <dbReference type="SAM" id="MobiDB-lite"/>
    </source>
</evidence>
<organism evidence="2 3">
    <name type="scientific">Mucor flavus</name>
    <dbReference type="NCBI Taxonomy" id="439312"/>
    <lineage>
        <taxon>Eukaryota</taxon>
        <taxon>Fungi</taxon>
        <taxon>Fungi incertae sedis</taxon>
        <taxon>Mucoromycota</taxon>
        <taxon>Mucoromycotina</taxon>
        <taxon>Mucoromycetes</taxon>
        <taxon>Mucorales</taxon>
        <taxon>Mucorineae</taxon>
        <taxon>Mucoraceae</taxon>
        <taxon>Mucor</taxon>
    </lineage>
</organism>
<reference evidence="2 3" key="1">
    <citation type="submission" date="2024-04" db="EMBL/GenBank/DDBJ databases">
        <title>genome sequences of Mucor flavus KT1a and Helicostylum pulchrum KT1b strains isolated from the surface of a dry-aged beef.</title>
        <authorList>
            <person name="Toyotome T."/>
            <person name="Hosono M."/>
            <person name="Torimaru M."/>
            <person name="Fukuda K."/>
            <person name="Mikami N."/>
        </authorList>
    </citation>
    <scope>NUCLEOTIDE SEQUENCE [LARGE SCALE GENOMIC DNA]</scope>
    <source>
        <strain evidence="2 3">KT1a</strain>
    </source>
</reference>
<evidence type="ECO:0000313" key="2">
    <source>
        <dbReference type="EMBL" id="GAA5817945.1"/>
    </source>
</evidence>
<dbReference type="Proteomes" id="UP001473302">
    <property type="component" value="Unassembled WGS sequence"/>
</dbReference>
<dbReference type="EMBL" id="BAABUK010000068">
    <property type="protein sequence ID" value="GAA5817945.1"/>
    <property type="molecule type" value="Genomic_DNA"/>
</dbReference>
<proteinExistence type="predicted"/>
<feature type="compositionally biased region" description="Polar residues" evidence="1">
    <location>
        <begin position="114"/>
        <end position="137"/>
    </location>
</feature>
<accession>A0ABP9ZFQ1</accession>
<gene>
    <name evidence="2" type="ORF">MFLAVUS_011525</name>
</gene>
<keyword evidence="3" id="KW-1185">Reference proteome</keyword>
<protein>
    <recommendedName>
        <fullName evidence="4">Retrotransposon gag domain-containing protein</fullName>
    </recommendedName>
</protein>
<name>A0ABP9ZFQ1_9FUNG</name>
<comment type="caution">
    <text evidence="2">The sequence shown here is derived from an EMBL/GenBank/DDBJ whole genome shotgun (WGS) entry which is preliminary data.</text>
</comment>
<feature type="region of interest" description="Disordered" evidence="1">
    <location>
        <begin position="113"/>
        <end position="137"/>
    </location>
</feature>
<evidence type="ECO:0000313" key="3">
    <source>
        <dbReference type="Proteomes" id="UP001473302"/>
    </source>
</evidence>
<sequence>MRWLCLLIIWDNPLRVEFAKLYQRDPLWLEFTSAFRFRYGINAEEERNNCAEMKANETLDLFIDRFNDLRRRSVEQVLPNYLSPSPGHSVTGLVAPRTPKRTVVESDASEIYHRSSNLSRHATNNSRASNSGRGQHNASVTIVPAQASNDMYCSFHRTKTHNTSDCRAASASGTNTAPNNRTCHKCGALGWTPSHQCRTATRSSAVSDNVDGLTFGAMTKVRNAANEKCFCY</sequence>